<keyword evidence="11" id="KW-1185">Reference proteome</keyword>
<name>A0A3D8RWD1_9HELO</name>
<dbReference type="GO" id="GO:0000213">
    <property type="term" value="F:tRNA-intron lyase activity"/>
    <property type="evidence" value="ECO:0007669"/>
    <property type="project" value="UniProtKB-EC"/>
</dbReference>
<evidence type="ECO:0000256" key="1">
    <source>
        <dbReference type="ARBA" id="ARBA00008078"/>
    </source>
</evidence>
<evidence type="ECO:0000313" key="11">
    <source>
        <dbReference type="Proteomes" id="UP000256328"/>
    </source>
</evidence>
<evidence type="ECO:0000259" key="9">
    <source>
        <dbReference type="Pfam" id="PF01974"/>
    </source>
</evidence>
<dbReference type="Pfam" id="PF01974">
    <property type="entry name" value="tRNA_int_endo"/>
    <property type="match status" value="1"/>
</dbReference>
<feature type="region of interest" description="Disordered" evidence="8">
    <location>
        <begin position="116"/>
        <end position="163"/>
    </location>
</feature>
<evidence type="ECO:0000256" key="8">
    <source>
        <dbReference type="SAM" id="MobiDB-lite"/>
    </source>
</evidence>
<feature type="compositionally biased region" description="Basic and acidic residues" evidence="8">
    <location>
        <begin position="142"/>
        <end position="163"/>
    </location>
</feature>
<dbReference type="InterPro" id="IPR006677">
    <property type="entry name" value="tRNA_intron_Endonuc_cat-like"/>
</dbReference>
<dbReference type="FunFam" id="3.40.1350.10:FF:000007">
    <property type="entry name" value="tRNA-splicing endonuclease subunit Sen2"/>
    <property type="match status" value="1"/>
</dbReference>
<evidence type="ECO:0000256" key="5">
    <source>
        <dbReference type="ARBA" id="ARBA00032432"/>
    </source>
</evidence>
<dbReference type="Proteomes" id="UP000256328">
    <property type="component" value="Unassembled WGS sequence"/>
</dbReference>
<dbReference type="PIRSF" id="PIRSF011789">
    <property type="entry name" value="tRNA_splic_SEN2"/>
    <property type="match status" value="1"/>
</dbReference>
<dbReference type="GO" id="GO:0005737">
    <property type="term" value="C:cytoplasm"/>
    <property type="evidence" value="ECO:0007669"/>
    <property type="project" value="TreeGrafter"/>
</dbReference>
<evidence type="ECO:0000313" key="10">
    <source>
        <dbReference type="EMBL" id="RDW78392.1"/>
    </source>
</evidence>
<dbReference type="InterPro" id="IPR006676">
    <property type="entry name" value="tRNA_splic"/>
</dbReference>
<evidence type="ECO:0000256" key="3">
    <source>
        <dbReference type="ARBA" id="ARBA00022694"/>
    </source>
</evidence>
<keyword evidence="3" id="KW-0819">tRNA processing</keyword>
<gene>
    <name evidence="10" type="ORF">BP5796_06244</name>
</gene>
<dbReference type="EC" id="4.6.1.16" evidence="2"/>
<dbReference type="Gene3D" id="3.40.1350.10">
    <property type="match status" value="1"/>
</dbReference>
<evidence type="ECO:0000256" key="6">
    <source>
        <dbReference type="ARBA" id="ARBA00034031"/>
    </source>
</evidence>
<dbReference type="InterPro" id="IPR036167">
    <property type="entry name" value="tRNA_intron_Endo_cat-like_sf"/>
</dbReference>
<dbReference type="CDD" id="cd22363">
    <property type="entry name" value="tRNA-intron_lyase_C"/>
    <property type="match status" value="1"/>
</dbReference>
<organism evidence="10 11">
    <name type="scientific">Coleophoma crateriformis</name>
    <dbReference type="NCBI Taxonomy" id="565419"/>
    <lineage>
        <taxon>Eukaryota</taxon>
        <taxon>Fungi</taxon>
        <taxon>Dikarya</taxon>
        <taxon>Ascomycota</taxon>
        <taxon>Pezizomycotina</taxon>
        <taxon>Leotiomycetes</taxon>
        <taxon>Helotiales</taxon>
        <taxon>Dermateaceae</taxon>
        <taxon>Coleophoma</taxon>
    </lineage>
</organism>
<protein>
    <recommendedName>
        <fullName evidence="2">tRNA-intron lyase</fullName>
        <ecNumber evidence="2">4.6.1.16</ecNumber>
    </recommendedName>
    <alternativeName>
        <fullName evidence="5">tRNA-intron endonuclease Sen2</fullName>
    </alternativeName>
</protein>
<reference evidence="10 11" key="1">
    <citation type="journal article" date="2018" name="IMA Fungus">
        <title>IMA Genome-F 9: Draft genome sequence of Annulohypoxylon stygium, Aspergillus mulundensis, Berkeleyomyces basicola (syn. Thielaviopsis basicola), Ceratocystis smalleyi, two Cercospora beticola strains, Coleophoma cylindrospora, Fusarium fracticaudum, Phialophora cf. hyalina, and Morchella septimelata.</title>
        <authorList>
            <person name="Wingfield B.D."/>
            <person name="Bills G.F."/>
            <person name="Dong Y."/>
            <person name="Huang W."/>
            <person name="Nel W.J."/>
            <person name="Swalarsk-Parry B.S."/>
            <person name="Vaghefi N."/>
            <person name="Wilken P.M."/>
            <person name="An Z."/>
            <person name="de Beer Z.W."/>
            <person name="De Vos L."/>
            <person name="Chen L."/>
            <person name="Duong T.A."/>
            <person name="Gao Y."/>
            <person name="Hammerbacher A."/>
            <person name="Kikkert J.R."/>
            <person name="Li Y."/>
            <person name="Li H."/>
            <person name="Li K."/>
            <person name="Li Q."/>
            <person name="Liu X."/>
            <person name="Ma X."/>
            <person name="Naidoo K."/>
            <person name="Pethybridge S.J."/>
            <person name="Sun J."/>
            <person name="Steenkamp E.T."/>
            <person name="van der Nest M.A."/>
            <person name="van Wyk S."/>
            <person name="Wingfield M.J."/>
            <person name="Xiong C."/>
            <person name="Yue Q."/>
            <person name="Zhang X."/>
        </authorList>
    </citation>
    <scope>NUCLEOTIDE SEQUENCE [LARGE SCALE GENOMIC DNA]</scope>
    <source>
        <strain evidence="10 11">BP5796</strain>
    </source>
</reference>
<dbReference type="GO" id="GO:0003676">
    <property type="term" value="F:nucleic acid binding"/>
    <property type="evidence" value="ECO:0007669"/>
    <property type="project" value="InterPro"/>
</dbReference>
<comment type="caution">
    <text evidence="10">The sequence shown here is derived from an EMBL/GenBank/DDBJ whole genome shotgun (WGS) entry which is preliminary data.</text>
</comment>
<feature type="region of interest" description="Disordered" evidence="8">
    <location>
        <begin position="11"/>
        <end position="32"/>
    </location>
</feature>
<evidence type="ECO:0000256" key="2">
    <source>
        <dbReference type="ARBA" id="ARBA00012573"/>
    </source>
</evidence>
<dbReference type="PANTHER" id="PTHR21227">
    <property type="entry name" value="TRNA-SPLICING ENDONUCLEASE SUBUNIT SEN2"/>
    <property type="match status" value="1"/>
</dbReference>
<dbReference type="EMBL" id="PDLN01000008">
    <property type="protein sequence ID" value="RDW78392.1"/>
    <property type="molecule type" value="Genomic_DNA"/>
</dbReference>
<accession>A0A3D8RWD1</accession>
<feature type="active site" evidence="7">
    <location>
        <position position="540"/>
    </location>
</feature>
<dbReference type="AlphaFoldDB" id="A0A3D8RWD1"/>
<dbReference type="OrthoDB" id="10249562at2759"/>
<dbReference type="InterPro" id="IPR016589">
    <property type="entry name" value="tRNA_splic_SEN2"/>
</dbReference>
<dbReference type="PANTHER" id="PTHR21227:SF0">
    <property type="entry name" value="TRNA-SPLICING ENDONUCLEASE SUBUNIT SEN2"/>
    <property type="match status" value="1"/>
</dbReference>
<feature type="active site" evidence="7">
    <location>
        <position position="484"/>
    </location>
</feature>
<feature type="region of interest" description="Disordered" evidence="8">
    <location>
        <begin position="360"/>
        <end position="381"/>
    </location>
</feature>
<proteinExistence type="inferred from homology"/>
<comment type="catalytic activity">
    <reaction evidence="6">
        <text>pretRNA = a 3'-half-tRNA molecule with a 5'-OH end + a 5'-half-tRNA molecule with a 2',3'-cyclic phosphate end + an intron with a 2',3'-cyclic phosphate and a 5'-hydroxyl terminus.</text>
        <dbReference type="EC" id="4.6.1.16"/>
    </reaction>
</comment>
<keyword evidence="4" id="KW-0456">Lyase</keyword>
<dbReference type="InterPro" id="IPR011856">
    <property type="entry name" value="tRNA_endonuc-like_dom_sf"/>
</dbReference>
<evidence type="ECO:0000256" key="7">
    <source>
        <dbReference type="PIRSR" id="PIRSR011789-1"/>
    </source>
</evidence>
<sequence>MENTPQVVIQDAGAPAELAAPKQPKPRGPSKAQQLNKLYSLPAPLRTFPLPTFLPQNPLSLLHIAYAWAKQVIAPESSHFPELYEAFFSPDNRCVFVLEERSVRGLWEQGFYGKGSLSRSEPSWLDREKKRRGAGKALTSEDITRKRREERQQTKWERARKEREAIDAKLQEEAIAAFSLQSPPSPTQPTPPMLDRPPTFSSWHEGLKYVYASVAAPVTPEYLLKLPNSPCDVDSKLCVVGAEQRVEKILLCTSKFSPAPAPVTPERLLGLPNSLHDIGVKVITVEAALSNKEPLIYTLNFPATVTKDVSIDDSEPVIDIDPLPTPLGTSMEEANGAAEIVLNGTANGTHRRKSVRFSPTVEETTFIKSEPPSPERAAQHENAAEVEVAIQNQEHYQLTLEEAFFLSYGLGTLSIKSAATGLPISASEMFTQFRTCYRFPPKQLPLTLEPDDPFVISYLVYHHFRSLGWVVRGGIKFSVDFLLYLRGPVFSHAEFAVIILPSYTDPHWSSTPELCAYVAGKERSWSWLHCVNRVITQVQKTLILVYVEIPKPQDDETNMAVDKILRRYKIREIVLKRWLSNRSRD</sequence>
<evidence type="ECO:0000256" key="4">
    <source>
        <dbReference type="ARBA" id="ARBA00023239"/>
    </source>
</evidence>
<feature type="active site" evidence="7">
    <location>
        <position position="492"/>
    </location>
</feature>
<dbReference type="SUPFAM" id="SSF53032">
    <property type="entry name" value="tRNA-intron endonuclease catalytic domain-like"/>
    <property type="match status" value="1"/>
</dbReference>
<dbReference type="GO" id="GO:0000379">
    <property type="term" value="P:tRNA-type intron splice site recognition and cleavage"/>
    <property type="evidence" value="ECO:0007669"/>
    <property type="project" value="TreeGrafter"/>
</dbReference>
<dbReference type="GO" id="GO:0000214">
    <property type="term" value="C:tRNA-intron endonuclease complex"/>
    <property type="evidence" value="ECO:0007669"/>
    <property type="project" value="InterPro"/>
</dbReference>
<comment type="similarity">
    <text evidence="1">Belongs to the tRNA-intron endonuclease family.</text>
</comment>
<feature type="domain" description="tRNA intron endonuclease catalytic" evidence="9">
    <location>
        <begin position="454"/>
        <end position="548"/>
    </location>
</feature>